<proteinExistence type="predicted"/>
<organism evidence="1 2">
    <name type="scientific">Solanum tuberosum</name>
    <name type="common">Potato</name>
    <dbReference type="NCBI Taxonomy" id="4113"/>
    <lineage>
        <taxon>Eukaryota</taxon>
        <taxon>Viridiplantae</taxon>
        <taxon>Streptophyta</taxon>
        <taxon>Embryophyta</taxon>
        <taxon>Tracheophyta</taxon>
        <taxon>Spermatophyta</taxon>
        <taxon>Magnoliopsida</taxon>
        <taxon>eudicotyledons</taxon>
        <taxon>Gunneridae</taxon>
        <taxon>Pentapetalae</taxon>
        <taxon>asterids</taxon>
        <taxon>lamiids</taxon>
        <taxon>Solanales</taxon>
        <taxon>Solanaceae</taxon>
        <taxon>Solanoideae</taxon>
        <taxon>Solaneae</taxon>
        <taxon>Solanum</taxon>
    </lineage>
</organism>
<gene>
    <name evidence="1" type="ORF">KY290_033635</name>
</gene>
<name>A0ABQ7U0W6_SOLTU</name>
<comment type="caution">
    <text evidence="1">The sequence shown here is derived from an EMBL/GenBank/DDBJ whole genome shotgun (WGS) entry which is preliminary data.</text>
</comment>
<dbReference type="EMBL" id="JAIVGD010000026">
    <property type="protein sequence ID" value="KAH0740592.1"/>
    <property type="molecule type" value="Genomic_DNA"/>
</dbReference>
<accession>A0ABQ7U0W6</accession>
<sequence length="151" mass="17234">MAEGTGMKQLDEKLARHDEHLTELLNNPQDVRNTQTGIQGTLELILNHLTVLERAPNKAPIEQQPVGGLLPIPGDYRQNRLQVVPVPPPKWELRYFEGYDPKVWIPKCERYFNLYRTPDNQKVEVVALYLNGIPENWYHSLVLSVGVIGLG</sequence>
<protein>
    <submittedName>
        <fullName evidence="1">Uncharacterized protein</fullName>
    </submittedName>
</protein>
<evidence type="ECO:0000313" key="2">
    <source>
        <dbReference type="Proteomes" id="UP000826656"/>
    </source>
</evidence>
<evidence type="ECO:0000313" key="1">
    <source>
        <dbReference type="EMBL" id="KAH0740592.1"/>
    </source>
</evidence>
<dbReference type="Proteomes" id="UP000826656">
    <property type="component" value="Unassembled WGS sequence"/>
</dbReference>
<reference evidence="1 2" key="1">
    <citation type="journal article" date="2021" name="bioRxiv">
        <title>Chromosome-scale and haplotype-resolved genome assembly of a tetraploid potato cultivar.</title>
        <authorList>
            <person name="Sun H."/>
            <person name="Jiao W.-B."/>
            <person name="Krause K."/>
            <person name="Campoy J.A."/>
            <person name="Goel M."/>
            <person name="Folz-Donahue K."/>
            <person name="Kukat C."/>
            <person name="Huettel B."/>
            <person name="Schneeberger K."/>
        </authorList>
    </citation>
    <scope>NUCLEOTIDE SEQUENCE [LARGE SCALE GENOMIC DNA]</scope>
    <source>
        <strain evidence="1">SolTubOtavaFocal</strain>
        <tissue evidence="1">Leaves</tissue>
    </source>
</reference>
<keyword evidence="2" id="KW-1185">Reference proteome</keyword>